<dbReference type="GO" id="GO:0005886">
    <property type="term" value="C:plasma membrane"/>
    <property type="evidence" value="ECO:0007669"/>
    <property type="project" value="TreeGrafter"/>
</dbReference>
<comment type="similarity">
    <text evidence="1">Belongs to the ATP-dependent AMP-binding enzyme family.</text>
</comment>
<sequence>MKFYEKVLLGAAGTAGTGVVAVKTLFPWIQHDLRQMNVESRMMKFQEKEMQSFLIDKFEKHVQDTPKKPFIIFENTVYTFELIDQLACKVAYIAKGLGLGPRDCVAIMIQNEPSFIWTFLGLLKLGIAVPFINYNLRMHPLIHSILAAEPKYLIVGPGEAILEGVTNVIDSLGNLKVFVQGLGTKPAPNGLHSFDPLMTTALPTAVCPAIRSNLTLQDICCYVYTSGTTGNPKPAIISHLKSIAAGCLYQVVELVKSDVLYIVLPLYHSSGGGIGQCGALTTGATVVLRKKFSAHHFWSDIHLYNVTVISYIGELFRYLLTQPPNSLESTHKVRAAFGNGLRKDIFEKVQKRFKIPVIVELFGATEGVRTLFNLSNEPGAVGRLSPLLRRIESNPIALVKFDYTTAEPIRDKNGLCIQVGIGEPGLIIAKVPDPLITNGSLTVYRSSTREANEKKLVRDAFKKGDLWFNYGDVLILDKNYFLYFNDRIGDTFRWKGENVSTIEVGNVMTALKFIEDANVYGITIPGHDGRAGMAAITLKEGSLLGTSELKEIYEHICQELPTYSRPLFLRYLKEQSLTGTFKQRKVELVNEGFDLNLVKDDLYFLDNEKKTYSKLTPTDLSKFLSSKL</sequence>
<evidence type="ECO:0000256" key="1">
    <source>
        <dbReference type="ARBA" id="ARBA00006432"/>
    </source>
</evidence>
<protein>
    <recommendedName>
        <fullName evidence="4">long-chain-fatty-acid--CoA ligase</fullName>
        <ecNumber evidence="4">6.2.1.3</ecNumber>
    </recommendedName>
    <alternativeName>
        <fullName evidence="6">Long-chain-fatty-acid--CoA ligase</fullName>
    </alternativeName>
</protein>
<evidence type="ECO:0000256" key="3">
    <source>
        <dbReference type="ARBA" id="ARBA00022832"/>
    </source>
</evidence>
<evidence type="ECO:0000256" key="7">
    <source>
        <dbReference type="ARBA" id="ARBA00048666"/>
    </source>
</evidence>
<dbReference type="Pfam" id="PF13193">
    <property type="entry name" value="AMP-binding_C"/>
    <property type="match status" value="1"/>
</dbReference>
<dbReference type="InterPro" id="IPR025110">
    <property type="entry name" value="AMP-bd_C"/>
</dbReference>
<dbReference type="GO" id="GO:0005324">
    <property type="term" value="F:long-chain fatty acid transmembrane transporter activity"/>
    <property type="evidence" value="ECO:0007669"/>
    <property type="project" value="TreeGrafter"/>
</dbReference>
<dbReference type="InterPro" id="IPR000873">
    <property type="entry name" value="AMP-dep_synth/lig_dom"/>
</dbReference>
<dbReference type="SUPFAM" id="SSF56801">
    <property type="entry name" value="Acetyl-CoA synthetase-like"/>
    <property type="match status" value="1"/>
</dbReference>
<evidence type="ECO:0000256" key="6">
    <source>
        <dbReference type="ARBA" id="ARBA00041297"/>
    </source>
</evidence>
<feature type="domain" description="AMP-dependent synthetase/ligase" evidence="8">
    <location>
        <begin position="58"/>
        <end position="383"/>
    </location>
</feature>
<dbReference type="GO" id="GO:0005789">
    <property type="term" value="C:endoplasmic reticulum membrane"/>
    <property type="evidence" value="ECO:0007669"/>
    <property type="project" value="TreeGrafter"/>
</dbReference>
<dbReference type="FunFam" id="3.30.300.30:FF:000002">
    <property type="entry name" value="Long-chain fatty acid transport protein 1"/>
    <property type="match status" value="1"/>
</dbReference>
<feature type="domain" description="AMP-binding enzyme C-terminal" evidence="9">
    <location>
        <begin position="503"/>
        <end position="582"/>
    </location>
</feature>
<name>A0AAV2IC78_LYMST</name>
<keyword evidence="2" id="KW-0436">Ligase</keyword>
<evidence type="ECO:0000256" key="5">
    <source>
        <dbReference type="ARBA" id="ARBA00036527"/>
    </source>
</evidence>
<dbReference type="InterPro" id="IPR020845">
    <property type="entry name" value="AMP-binding_CS"/>
</dbReference>
<keyword evidence="3" id="KW-0276">Fatty acid metabolism</keyword>
<dbReference type="GO" id="GO:0044539">
    <property type="term" value="P:long-chain fatty acid import into cell"/>
    <property type="evidence" value="ECO:0007669"/>
    <property type="project" value="TreeGrafter"/>
</dbReference>
<keyword evidence="3" id="KW-0443">Lipid metabolism</keyword>
<reference evidence="10 11" key="1">
    <citation type="submission" date="2024-04" db="EMBL/GenBank/DDBJ databases">
        <authorList>
            <consortium name="Genoscope - CEA"/>
            <person name="William W."/>
        </authorList>
    </citation>
    <scope>NUCLEOTIDE SEQUENCE [LARGE SCALE GENOMIC DNA]</scope>
</reference>
<dbReference type="Pfam" id="PF00501">
    <property type="entry name" value="AMP-binding"/>
    <property type="match status" value="1"/>
</dbReference>
<comment type="caution">
    <text evidence="10">The sequence shown here is derived from an EMBL/GenBank/DDBJ whole genome shotgun (WGS) entry which is preliminary data.</text>
</comment>
<evidence type="ECO:0000313" key="10">
    <source>
        <dbReference type="EMBL" id="CAL1544471.1"/>
    </source>
</evidence>
<dbReference type="GO" id="GO:0004467">
    <property type="term" value="F:long-chain fatty acid-CoA ligase activity"/>
    <property type="evidence" value="ECO:0007669"/>
    <property type="project" value="UniProtKB-EC"/>
</dbReference>
<accession>A0AAV2IC78</accession>
<dbReference type="InterPro" id="IPR045851">
    <property type="entry name" value="AMP-bd_C_sf"/>
</dbReference>
<dbReference type="PROSITE" id="PS00455">
    <property type="entry name" value="AMP_BINDING"/>
    <property type="match status" value="1"/>
</dbReference>
<comment type="catalytic activity">
    <reaction evidence="7">
        <text>tetracosanoate + ATP + CoA = tetracosanoyl-CoA + AMP + diphosphate</text>
        <dbReference type="Rhea" id="RHEA:33639"/>
        <dbReference type="ChEBI" id="CHEBI:30616"/>
        <dbReference type="ChEBI" id="CHEBI:31014"/>
        <dbReference type="ChEBI" id="CHEBI:33019"/>
        <dbReference type="ChEBI" id="CHEBI:57287"/>
        <dbReference type="ChEBI" id="CHEBI:65052"/>
        <dbReference type="ChEBI" id="CHEBI:456215"/>
    </reaction>
    <physiologicalReaction direction="left-to-right" evidence="7">
        <dbReference type="Rhea" id="RHEA:33640"/>
    </physiologicalReaction>
</comment>
<evidence type="ECO:0000256" key="2">
    <source>
        <dbReference type="ARBA" id="ARBA00022598"/>
    </source>
</evidence>
<dbReference type="Gene3D" id="3.40.50.12780">
    <property type="entry name" value="N-terminal domain of ligase-like"/>
    <property type="match status" value="1"/>
</dbReference>
<gene>
    <name evidence="10" type="ORF">GSLYS_00017984001</name>
</gene>
<dbReference type="Proteomes" id="UP001497497">
    <property type="component" value="Unassembled WGS sequence"/>
</dbReference>
<evidence type="ECO:0000313" key="11">
    <source>
        <dbReference type="Proteomes" id="UP001497497"/>
    </source>
</evidence>
<evidence type="ECO:0000259" key="9">
    <source>
        <dbReference type="Pfam" id="PF13193"/>
    </source>
</evidence>
<dbReference type="EC" id="6.2.1.3" evidence="4"/>
<dbReference type="InterPro" id="IPR042099">
    <property type="entry name" value="ANL_N_sf"/>
</dbReference>
<keyword evidence="11" id="KW-1185">Reference proteome</keyword>
<comment type="catalytic activity">
    <reaction evidence="5">
        <text>a very long-chain fatty acid + ATP + CoA = a very long-chain fatty acyl-CoA + AMP + diphosphate</text>
        <dbReference type="Rhea" id="RHEA:54536"/>
        <dbReference type="ChEBI" id="CHEBI:30616"/>
        <dbReference type="ChEBI" id="CHEBI:33019"/>
        <dbReference type="ChEBI" id="CHEBI:57287"/>
        <dbReference type="ChEBI" id="CHEBI:58950"/>
        <dbReference type="ChEBI" id="CHEBI:138261"/>
        <dbReference type="ChEBI" id="CHEBI:456215"/>
    </reaction>
    <physiologicalReaction direction="left-to-right" evidence="5">
        <dbReference type="Rhea" id="RHEA:54537"/>
    </physiologicalReaction>
</comment>
<organism evidence="10 11">
    <name type="scientific">Lymnaea stagnalis</name>
    <name type="common">Great pond snail</name>
    <name type="synonym">Helix stagnalis</name>
    <dbReference type="NCBI Taxonomy" id="6523"/>
    <lineage>
        <taxon>Eukaryota</taxon>
        <taxon>Metazoa</taxon>
        <taxon>Spiralia</taxon>
        <taxon>Lophotrochozoa</taxon>
        <taxon>Mollusca</taxon>
        <taxon>Gastropoda</taxon>
        <taxon>Heterobranchia</taxon>
        <taxon>Euthyneura</taxon>
        <taxon>Panpulmonata</taxon>
        <taxon>Hygrophila</taxon>
        <taxon>Lymnaeoidea</taxon>
        <taxon>Lymnaeidae</taxon>
        <taxon>Lymnaea</taxon>
    </lineage>
</organism>
<dbReference type="PANTHER" id="PTHR43107:SF22">
    <property type="entry name" value="VERY LONG-CHAIN ACYL-COA SYNTHETASE"/>
    <property type="match status" value="1"/>
</dbReference>
<evidence type="ECO:0000259" key="8">
    <source>
        <dbReference type="Pfam" id="PF00501"/>
    </source>
</evidence>
<dbReference type="PANTHER" id="PTHR43107">
    <property type="entry name" value="LONG-CHAIN FATTY ACID TRANSPORT PROTEIN"/>
    <property type="match status" value="1"/>
</dbReference>
<evidence type="ECO:0000256" key="4">
    <source>
        <dbReference type="ARBA" id="ARBA00026121"/>
    </source>
</evidence>
<proteinExistence type="inferred from homology"/>
<dbReference type="EMBL" id="CAXITT010000624">
    <property type="protein sequence ID" value="CAL1544471.1"/>
    <property type="molecule type" value="Genomic_DNA"/>
</dbReference>
<dbReference type="AlphaFoldDB" id="A0AAV2IC78"/>
<dbReference type="Gene3D" id="3.30.300.30">
    <property type="match status" value="1"/>
</dbReference>